<organism evidence="2 3">
    <name type="scientific">Promicromonospora soli</name>
    <dbReference type="NCBI Taxonomy" id="2035533"/>
    <lineage>
        <taxon>Bacteria</taxon>
        <taxon>Bacillati</taxon>
        <taxon>Actinomycetota</taxon>
        <taxon>Actinomycetes</taxon>
        <taxon>Micrococcales</taxon>
        <taxon>Promicromonosporaceae</taxon>
        <taxon>Promicromonospora</taxon>
    </lineage>
</organism>
<evidence type="ECO:0000313" key="3">
    <source>
        <dbReference type="Proteomes" id="UP000627369"/>
    </source>
</evidence>
<proteinExistence type="predicted"/>
<feature type="region of interest" description="Disordered" evidence="1">
    <location>
        <begin position="252"/>
        <end position="308"/>
    </location>
</feature>
<dbReference type="SUPFAM" id="SSF52540">
    <property type="entry name" value="P-loop containing nucleoside triphosphate hydrolases"/>
    <property type="match status" value="1"/>
</dbReference>
<feature type="compositionally biased region" description="Gly residues" evidence="1">
    <location>
        <begin position="299"/>
        <end position="308"/>
    </location>
</feature>
<evidence type="ECO:0008006" key="4">
    <source>
        <dbReference type="Google" id="ProtNLM"/>
    </source>
</evidence>
<protein>
    <recommendedName>
        <fullName evidence="4">MinD-like ATPase involved in chromosome partitioning or flagellar assembly</fullName>
    </recommendedName>
</protein>
<reference evidence="2" key="1">
    <citation type="journal article" date="2014" name="Int. J. Syst. Evol. Microbiol.">
        <title>Complete genome sequence of Corynebacterium casei LMG S-19264T (=DSM 44701T), isolated from a smear-ripened cheese.</title>
        <authorList>
            <consortium name="US DOE Joint Genome Institute (JGI-PGF)"/>
            <person name="Walter F."/>
            <person name="Albersmeier A."/>
            <person name="Kalinowski J."/>
            <person name="Ruckert C."/>
        </authorList>
    </citation>
    <scope>NUCLEOTIDE SEQUENCE</scope>
    <source>
        <strain evidence="2">CGMCC 4.7398</strain>
    </source>
</reference>
<dbReference type="InterPro" id="IPR027417">
    <property type="entry name" value="P-loop_NTPase"/>
</dbReference>
<dbReference type="AlphaFoldDB" id="A0A919KSK7"/>
<accession>A0A919KSK7</accession>
<evidence type="ECO:0000256" key="1">
    <source>
        <dbReference type="SAM" id="MobiDB-lite"/>
    </source>
</evidence>
<reference evidence="2" key="2">
    <citation type="submission" date="2020-09" db="EMBL/GenBank/DDBJ databases">
        <authorList>
            <person name="Sun Q."/>
            <person name="Zhou Y."/>
        </authorList>
    </citation>
    <scope>NUCLEOTIDE SEQUENCE</scope>
    <source>
        <strain evidence="2">CGMCC 4.7398</strain>
    </source>
</reference>
<dbReference type="Gene3D" id="3.40.50.300">
    <property type="entry name" value="P-loop containing nucleotide triphosphate hydrolases"/>
    <property type="match status" value="1"/>
</dbReference>
<evidence type="ECO:0000313" key="2">
    <source>
        <dbReference type="EMBL" id="GHH70978.1"/>
    </source>
</evidence>
<sequence length="308" mass="32402">MTRVALVALANAKGSPGTTTAALVLALQWPRPVLLVEADLAGSSILAGYFRGQLPHDRGLQPLAIAHSHGDLEAAFWEQTIPLVRNDPDKKLLPGIVSPHTAPAVANLWGPLANQLVALERGGIDVLVDLGRLGTGGVVREDREPIVRLADQVLITTGSRLPDIAVTRELVKSRTSVIDAAARDLTNLTALTVGPGRPYDANEIARTLGLGTVGALAWDPVNAEVLSVGSPAGRRYSTSPLVRSAAPVISRLQDRTEKRRARFSTGPREMGRGSGPRRPPEFSGGDAPAAARTTHGTGPWQGDGRGEA</sequence>
<dbReference type="EMBL" id="BNAS01000002">
    <property type="protein sequence ID" value="GHH70978.1"/>
    <property type="molecule type" value="Genomic_DNA"/>
</dbReference>
<gene>
    <name evidence="2" type="ORF">GCM10017772_18510</name>
</gene>
<comment type="caution">
    <text evidence="2">The sequence shown here is derived from an EMBL/GenBank/DDBJ whole genome shotgun (WGS) entry which is preliminary data.</text>
</comment>
<name>A0A919KSK7_9MICO</name>
<keyword evidence="3" id="KW-1185">Reference proteome</keyword>
<dbReference type="Proteomes" id="UP000627369">
    <property type="component" value="Unassembled WGS sequence"/>
</dbReference>